<dbReference type="PROSITE" id="PS51257">
    <property type="entry name" value="PROKAR_LIPOPROTEIN"/>
    <property type="match status" value="1"/>
</dbReference>
<dbReference type="RefSeq" id="WP_265269106.1">
    <property type="nucleotide sequence ID" value="NZ_JANFAU010000021.1"/>
</dbReference>
<evidence type="ECO:0008006" key="5">
    <source>
        <dbReference type="Google" id="ProtNLM"/>
    </source>
</evidence>
<evidence type="ECO:0000256" key="2">
    <source>
        <dbReference type="SAM" id="SignalP"/>
    </source>
</evidence>
<gene>
    <name evidence="3" type="ORF">NEE01_12145</name>
</gene>
<organism evidence="3 4">
    <name type="scientific">Sphingomonas lycopersici</name>
    <dbReference type="NCBI Taxonomy" id="2951807"/>
    <lineage>
        <taxon>Bacteria</taxon>
        <taxon>Pseudomonadati</taxon>
        <taxon>Pseudomonadota</taxon>
        <taxon>Alphaproteobacteria</taxon>
        <taxon>Sphingomonadales</taxon>
        <taxon>Sphingomonadaceae</taxon>
        <taxon>Sphingomonas</taxon>
    </lineage>
</organism>
<name>A0AA41ZAC6_9SPHN</name>
<feature type="compositionally biased region" description="Gly residues" evidence="1">
    <location>
        <begin position="92"/>
        <end position="102"/>
    </location>
</feature>
<proteinExistence type="predicted"/>
<dbReference type="Proteomes" id="UP001165565">
    <property type="component" value="Unassembled WGS sequence"/>
</dbReference>
<feature type="signal peptide" evidence="2">
    <location>
        <begin position="1"/>
        <end position="20"/>
    </location>
</feature>
<accession>A0AA41ZAC6</accession>
<evidence type="ECO:0000256" key="1">
    <source>
        <dbReference type="SAM" id="MobiDB-lite"/>
    </source>
</evidence>
<dbReference type="EMBL" id="JANFAV010000007">
    <property type="protein sequence ID" value="MCW6535531.1"/>
    <property type="molecule type" value="Genomic_DNA"/>
</dbReference>
<feature type="region of interest" description="Disordered" evidence="1">
    <location>
        <begin position="89"/>
        <end position="126"/>
    </location>
</feature>
<feature type="compositionally biased region" description="Gly residues" evidence="1">
    <location>
        <begin position="115"/>
        <end position="126"/>
    </location>
</feature>
<keyword evidence="2" id="KW-0732">Signal</keyword>
<dbReference type="AlphaFoldDB" id="A0AA41ZAC6"/>
<sequence>MNRKRIALLALIGAAGLGVAACNDGYGYSGVAVGYGPSYYDGYGPGYWGWYGDYYYPGTGIYVYDRYRRSYRWNDDQRRYWQGRGDSYWRGRPGGGAPGVRPGGPRPNWHDFRGGPRGGGHGGRHP</sequence>
<protein>
    <recommendedName>
        <fullName evidence="5">Peptidase</fullName>
    </recommendedName>
</protein>
<evidence type="ECO:0000313" key="4">
    <source>
        <dbReference type="Proteomes" id="UP001165565"/>
    </source>
</evidence>
<reference evidence="3" key="1">
    <citation type="submission" date="2022-06" db="EMBL/GenBank/DDBJ databases">
        <title>Sphingomonas sp. nov. isolated from rhizosphere soil of tomato.</title>
        <authorList>
            <person name="Dong H."/>
            <person name="Gao R."/>
        </authorList>
    </citation>
    <scope>NUCLEOTIDE SEQUENCE</scope>
    <source>
        <strain evidence="3">MMSM24</strain>
    </source>
</reference>
<comment type="caution">
    <text evidence="3">The sequence shown here is derived from an EMBL/GenBank/DDBJ whole genome shotgun (WGS) entry which is preliminary data.</text>
</comment>
<feature type="chain" id="PRO_5041287357" description="Peptidase" evidence="2">
    <location>
        <begin position="21"/>
        <end position="126"/>
    </location>
</feature>
<evidence type="ECO:0000313" key="3">
    <source>
        <dbReference type="EMBL" id="MCW6535531.1"/>
    </source>
</evidence>
<keyword evidence="4" id="KW-1185">Reference proteome</keyword>